<dbReference type="Pfam" id="PF08240">
    <property type="entry name" value="ADH_N"/>
    <property type="match status" value="1"/>
</dbReference>
<comment type="similarity">
    <text evidence="2">Belongs to the zinc-containing alcohol dehydrogenase family.</text>
</comment>
<organism evidence="8 9">
    <name type="scientific">Nonomuraea purpurea</name>
    <dbReference type="NCBI Taxonomy" id="1849276"/>
    <lineage>
        <taxon>Bacteria</taxon>
        <taxon>Bacillati</taxon>
        <taxon>Actinomycetota</taxon>
        <taxon>Actinomycetes</taxon>
        <taxon>Streptosporangiales</taxon>
        <taxon>Streptosporangiaceae</taxon>
        <taxon>Nonomuraea</taxon>
    </lineage>
</organism>
<protein>
    <submittedName>
        <fullName evidence="8">Alcohol dehydrogenase catalytic domain-containing protein</fullName>
    </submittedName>
</protein>
<dbReference type="InterPro" id="IPR013149">
    <property type="entry name" value="ADH-like_C"/>
</dbReference>
<dbReference type="SUPFAM" id="SSF51735">
    <property type="entry name" value="NAD(P)-binding Rossmann-fold domains"/>
    <property type="match status" value="1"/>
</dbReference>
<keyword evidence="5" id="KW-0560">Oxidoreductase</keyword>
<name>A0ABV8G579_9ACTN</name>
<evidence type="ECO:0000256" key="3">
    <source>
        <dbReference type="ARBA" id="ARBA00022723"/>
    </source>
</evidence>
<dbReference type="Gene3D" id="3.90.180.10">
    <property type="entry name" value="Medium-chain alcohol dehydrogenases, catalytic domain"/>
    <property type="match status" value="1"/>
</dbReference>
<dbReference type="InterPro" id="IPR013154">
    <property type="entry name" value="ADH-like_N"/>
</dbReference>
<reference evidence="9" key="1">
    <citation type="journal article" date="2019" name="Int. J. Syst. Evol. Microbiol.">
        <title>The Global Catalogue of Microorganisms (GCM) 10K type strain sequencing project: providing services to taxonomists for standard genome sequencing and annotation.</title>
        <authorList>
            <consortium name="The Broad Institute Genomics Platform"/>
            <consortium name="The Broad Institute Genome Sequencing Center for Infectious Disease"/>
            <person name="Wu L."/>
            <person name="Ma J."/>
        </authorList>
    </citation>
    <scope>NUCLEOTIDE SEQUENCE [LARGE SCALE GENOMIC DNA]</scope>
    <source>
        <strain evidence="9">TBRC 1276</strain>
    </source>
</reference>
<comment type="cofactor">
    <cofactor evidence="1">
        <name>Zn(2+)</name>
        <dbReference type="ChEBI" id="CHEBI:29105"/>
    </cofactor>
</comment>
<dbReference type="RefSeq" id="WP_379529169.1">
    <property type="nucleotide sequence ID" value="NZ_JBHSBI010000008.1"/>
</dbReference>
<evidence type="ECO:0000256" key="1">
    <source>
        <dbReference type="ARBA" id="ARBA00001947"/>
    </source>
</evidence>
<dbReference type="PANTHER" id="PTHR43161">
    <property type="entry name" value="SORBITOL DEHYDROGENASE"/>
    <property type="match status" value="1"/>
</dbReference>
<evidence type="ECO:0000313" key="8">
    <source>
        <dbReference type="EMBL" id="MFC4009108.1"/>
    </source>
</evidence>
<evidence type="ECO:0000256" key="2">
    <source>
        <dbReference type="ARBA" id="ARBA00008072"/>
    </source>
</evidence>
<proteinExistence type="inferred from homology"/>
<evidence type="ECO:0000256" key="4">
    <source>
        <dbReference type="ARBA" id="ARBA00022833"/>
    </source>
</evidence>
<sequence length="345" mass="35240">MDTRALVVSGPETMAVETRPLAAPAQNEAVVEVVYGGICGSDLHYWRSGRVGDFVVSAPMVLGHEVVGVVAEPAADGSGPPADRRVAVHPAQVCGGCDHCLRGEQNLCDDLRYLGSAARVPHTDGGFAERLVVPANRLVPIPGGLDMKTAALAEPASVVLHGLRRVRQTGRRVEGADVLVVGAGPIGLLSVAMAGAAGAATITVTDVFDEPLAQAMRVGATHTVRVGSGAPVPAADVAVESSGSPAGLVAALTALRPGGTLVNVGHLPAGGVTAPLHLAVTRELTLAGSSRFYHEMPEALEIMEAEPWRFSPIITSVFGLEDATAAFKQAADASGSSKVLLSFAP</sequence>
<keyword evidence="3" id="KW-0479">Metal-binding</keyword>
<evidence type="ECO:0000313" key="9">
    <source>
        <dbReference type="Proteomes" id="UP001595851"/>
    </source>
</evidence>
<dbReference type="EMBL" id="JBHSBI010000008">
    <property type="protein sequence ID" value="MFC4009108.1"/>
    <property type="molecule type" value="Genomic_DNA"/>
</dbReference>
<feature type="domain" description="Alcohol dehydrogenase-like C-terminal" evidence="6">
    <location>
        <begin position="185"/>
        <end position="304"/>
    </location>
</feature>
<dbReference type="PANTHER" id="PTHR43161:SF9">
    <property type="entry name" value="SORBITOL DEHYDROGENASE"/>
    <property type="match status" value="1"/>
</dbReference>
<dbReference type="Proteomes" id="UP001595851">
    <property type="component" value="Unassembled WGS sequence"/>
</dbReference>
<gene>
    <name evidence="8" type="ORF">ACFOY2_17885</name>
</gene>
<evidence type="ECO:0000256" key="5">
    <source>
        <dbReference type="ARBA" id="ARBA00023002"/>
    </source>
</evidence>
<feature type="domain" description="Alcohol dehydrogenase-like N-terminal" evidence="7">
    <location>
        <begin position="26"/>
        <end position="142"/>
    </location>
</feature>
<dbReference type="Gene3D" id="3.40.50.720">
    <property type="entry name" value="NAD(P)-binding Rossmann-like Domain"/>
    <property type="match status" value="1"/>
</dbReference>
<evidence type="ECO:0000259" key="6">
    <source>
        <dbReference type="Pfam" id="PF00107"/>
    </source>
</evidence>
<accession>A0ABV8G579</accession>
<keyword evidence="9" id="KW-1185">Reference proteome</keyword>
<dbReference type="Pfam" id="PF00107">
    <property type="entry name" value="ADH_zinc_N"/>
    <property type="match status" value="1"/>
</dbReference>
<evidence type="ECO:0000259" key="7">
    <source>
        <dbReference type="Pfam" id="PF08240"/>
    </source>
</evidence>
<dbReference type="SUPFAM" id="SSF50129">
    <property type="entry name" value="GroES-like"/>
    <property type="match status" value="1"/>
</dbReference>
<dbReference type="InterPro" id="IPR011032">
    <property type="entry name" value="GroES-like_sf"/>
</dbReference>
<keyword evidence="4" id="KW-0862">Zinc</keyword>
<comment type="caution">
    <text evidence="8">The sequence shown here is derived from an EMBL/GenBank/DDBJ whole genome shotgun (WGS) entry which is preliminary data.</text>
</comment>
<dbReference type="InterPro" id="IPR036291">
    <property type="entry name" value="NAD(P)-bd_dom_sf"/>
</dbReference>